<dbReference type="InterPro" id="IPR015424">
    <property type="entry name" value="PyrdxlP-dep_Trfase"/>
</dbReference>
<keyword evidence="5" id="KW-0808">Transferase</keyword>
<sequence length="445" mass="48180">MTDPTDSRSAFGATSDAIPQRSNDEILRLRKQLLNPTLSVAYQQPLKMVRGEGVWLYDQHGQAYMDMVNNVCHVGHCHPRVVRSGQAQMAQLNTNTRYLHDNIVEYALRLTATLPEPLSVVFLTNSGTEANDLALRLAHAHTQAQGVIVVDHAYHGHSPSMIELSPYKFNGKGGAGQRPHIGVVAMPDTYRGIFPDTPDAGRLYGQLLPSAMASLRQRHIATAAFYCESLLGCGGQIVLPEGYLAEAYAAVRAAGGVCLADEVQVGFGRAGEHFWAFECQGVVPDIVTMGKPIGNGHPMGAVVTTPEIAASFVSGMEYFNTFAGNPVSCAIALAVLDVIADEQLQENARRVGDFLIAGLRQLQQQYDGIGDVRGRGLFIGVELMQGRTPDPQKAKAVVEAMKARHVLLSTEGPDDNVLKIKPPMVFSRANAEEFLDKLDQVLHGS</sequence>
<comment type="cofactor">
    <cofactor evidence="1">
        <name>pyridoxal 5'-phosphate</name>
        <dbReference type="ChEBI" id="CHEBI:597326"/>
    </cofactor>
</comment>
<evidence type="ECO:0000256" key="1">
    <source>
        <dbReference type="ARBA" id="ARBA00001933"/>
    </source>
</evidence>
<dbReference type="InterPro" id="IPR015422">
    <property type="entry name" value="PyrdxlP-dep_Trfase_small"/>
</dbReference>
<evidence type="ECO:0000256" key="3">
    <source>
        <dbReference type="ARBA" id="ARBA00022898"/>
    </source>
</evidence>
<dbReference type="InterPro" id="IPR049704">
    <property type="entry name" value="Aminotrans_3_PPA_site"/>
</dbReference>
<dbReference type="RefSeq" id="WP_114844801.1">
    <property type="nucleotide sequence ID" value="NZ_JBHSPE010000008.1"/>
</dbReference>
<evidence type="ECO:0000313" key="5">
    <source>
        <dbReference type="EMBL" id="RDD82181.1"/>
    </source>
</evidence>
<dbReference type="Gene3D" id="3.90.1150.10">
    <property type="entry name" value="Aspartate Aminotransferase, domain 1"/>
    <property type="match status" value="1"/>
</dbReference>
<dbReference type="Proteomes" id="UP000253782">
    <property type="component" value="Unassembled WGS sequence"/>
</dbReference>
<dbReference type="Pfam" id="PF00202">
    <property type="entry name" value="Aminotran_3"/>
    <property type="match status" value="1"/>
</dbReference>
<dbReference type="GO" id="GO:0008483">
    <property type="term" value="F:transaminase activity"/>
    <property type="evidence" value="ECO:0007669"/>
    <property type="project" value="UniProtKB-KW"/>
</dbReference>
<comment type="similarity">
    <text evidence="2 4">Belongs to the class-III pyridoxal-phosphate-dependent aminotransferase family.</text>
</comment>
<dbReference type="InterPro" id="IPR005814">
    <property type="entry name" value="Aminotrans_3"/>
</dbReference>
<accession>A0A369UNR8</accession>
<dbReference type="PANTHER" id="PTHR45688:SF13">
    <property type="entry name" value="ALANINE--GLYOXYLATE AMINOTRANSFERASE 2-LIKE"/>
    <property type="match status" value="1"/>
</dbReference>
<dbReference type="Gene3D" id="3.40.640.10">
    <property type="entry name" value="Type I PLP-dependent aspartate aminotransferase-like (Major domain)"/>
    <property type="match status" value="1"/>
</dbReference>
<dbReference type="PIRSF" id="PIRSF000521">
    <property type="entry name" value="Transaminase_4ab_Lys_Orn"/>
    <property type="match status" value="1"/>
</dbReference>
<proteinExistence type="inferred from homology"/>
<evidence type="ECO:0000256" key="4">
    <source>
        <dbReference type="RuleBase" id="RU003560"/>
    </source>
</evidence>
<reference evidence="5 6" key="1">
    <citation type="submission" date="2018-07" db="EMBL/GenBank/DDBJ databases">
        <title>Dyella tabacisoli L4-6T, whole genome shotgun sequence.</title>
        <authorList>
            <person name="Zhou X.-K."/>
            <person name="Li W.-J."/>
            <person name="Duan Y.-Q."/>
        </authorList>
    </citation>
    <scope>NUCLEOTIDE SEQUENCE [LARGE SCALE GENOMIC DNA]</scope>
    <source>
        <strain evidence="5 6">L4-6</strain>
    </source>
</reference>
<dbReference type="OrthoDB" id="9801052at2"/>
<evidence type="ECO:0000313" key="6">
    <source>
        <dbReference type="Proteomes" id="UP000253782"/>
    </source>
</evidence>
<dbReference type="PANTHER" id="PTHR45688">
    <property type="match status" value="1"/>
</dbReference>
<gene>
    <name evidence="5" type="ORF">DVJ77_07065</name>
</gene>
<dbReference type="SUPFAM" id="SSF53383">
    <property type="entry name" value="PLP-dependent transferases"/>
    <property type="match status" value="1"/>
</dbReference>
<dbReference type="PROSITE" id="PS00600">
    <property type="entry name" value="AA_TRANSFER_CLASS_3"/>
    <property type="match status" value="1"/>
</dbReference>
<keyword evidence="5" id="KW-0032">Aminotransferase</keyword>
<dbReference type="InterPro" id="IPR015421">
    <property type="entry name" value="PyrdxlP-dep_Trfase_major"/>
</dbReference>
<dbReference type="AlphaFoldDB" id="A0A369UNR8"/>
<keyword evidence="3 4" id="KW-0663">Pyridoxal phosphate</keyword>
<dbReference type="EMBL" id="QQAH01000006">
    <property type="protein sequence ID" value="RDD82181.1"/>
    <property type="molecule type" value="Genomic_DNA"/>
</dbReference>
<dbReference type="GO" id="GO:0030170">
    <property type="term" value="F:pyridoxal phosphate binding"/>
    <property type="evidence" value="ECO:0007669"/>
    <property type="project" value="InterPro"/>
</dbReference>
<name>A0A369UNR8_9GAMM</name>
<organism evidence="5 6">
    <name type="scientific">Dyella tabacisoli</name>
    <dbReference type="NCBI Taxonomy" id="2282381"/>
    <lineage>
        <taxon>Bacteria</taxon>
        <taxon>Pseudomonadati</taxon>
        <taxon>Pseudomonadota</taxon>
        <taxon>Gammaproteobacteria</taxon>
        <taxon>Lysobacterales</taxon>
        <taxon>Rhodanobacteraceae</taxon>
        <taxon>Dyella</taxon>
    </lineage>
</organism>
<keyword evidence="6" id="KW-1185">Reference proteome</keyword>
<evidence type="ECO:0000256" key="2">
    <source>
        <dbReference type="ARBA" id="ARBA00008954"/>
    </source>
</evidence>
<comment type="caution">
    <text evidence="5">The sequence shown here is derived from an EMBL/GenBank/DDBJ whole genome shotgun (WGS) entry which is preliminary data.</text>
</comment>
<protein>
    <submittedName>
        <fullName evidence="5">Aminotransferase class III-fold pyridoxal phosphate-dependent enzyme</fullName>
    </submittedName>
</protein>
<dbReference type="CDD" id="cd00610">
    <property type="entry name" value="OAT_like"/>
    <property type="match status" value="1"/>
</dbReference>